<gene>
    <name evidence="1" type="ORF">MNBD_GAMMA21-449</name>
</gene>
<sequence>MSQCSIYFPGLLGPDVPIKVLDKNEWPGVQQIPNLSKLLSRGHYRALSKADIETRILNGMGISFSGNEDVPVARLRVQQLPLIDTQKSAWCLDPVFIQIDKEDAVVQAHENIELSESEARHIIDDLNTHFAEDGFKLHYHSVYRWVLEAELDLITTSLSSAMYKNISQLQPAGTSEKRWWALLNEIQMLLYNHPVNEARESRGAMPVNSLWLWGGSSTVQYEPLIDSIFCNEQWVTDVAQLYDIDFQSTDDVKELKALSESCLMLYTDLLGAIRQSDAFAWLDSLKEFEQTILSTIMNMMEKDKLQTLMLYSDTVSISIRRADLKKWWKRIRPVRDTIIKARSAYGI</sequence>
<evidence type="ECO:0000313" key="1">
    <source>
        <dbReference type="EMBL" id="VAW98917.1"/>
    </source>
</evidence>
<dbReference type="GO" id="GO:0004619">
    <property type="term" value="F:phosphoglycerate mutase activity"/>
    <property type="evidence" value="ECO:0007669"/>
    <property type="project" value="InterPro"/>
</dbReference>
<reference evidence="1" key="1">
    <citation type="submission" date="2018-06" db="EMBL/GenBank/DDBJ databases">
        <authorList>
            <person name="Zhirakovskaya E."/>
        </authorList>
    </citation>
    <scope>NUCLEOTIDE SEQUENCE</scope>
</reference>
<accession>A0A3B1AHH7</accession>
<proteinExistence type="predicted"/>
<dbReference type="AlphaFoldDB" id="A0A3B1AHH7"/>
<name>A0A3B1AHH7_9ZZZZ</name>
<dbReference type="EMBL" id="UOFR01000063">
    <property type="protein sequence ID" value="VAW98917.1"/>
    <property type="molecule type" value="Genomic_DNA"/>
</dbReference>
<dbReference type="InterPro" id="IPR004456">
    <property type="entry name" value="Pglycerate_mutase_ApgM"/>
</dbReference>
<protein>
    <submittedName>
        <fullName evidence="1">Regulatory protein, RpfE type</fullName>
    </submittedName>
</protein>
<organism evidence="1">
    <name type="scientific">hydrothermal vent metagenome</name>
    <dbReference type="NCBI Taxonomy" id="652676"/>
    <lineage>
        <taxon>unclassified sequences</taxon>
        <taxon>metagenomes</taxon>
        <taxon>ecological metagenomes</taxon>
    </lineage>
</organism>
<dbReference type="Pfam" id="PF10143">
    <property type="entry name" value="PhosphMutase"/>
    <property type="match status" value="1"/>
</dbReference>